<reference evidence="2" key="1">
    <citation type="journal article" date="2017" name="Nat. Ecol. Evol.">
        <title>Genome expansion and lineage-specific genetic innovations in the forest pathogenic fungi Armillaria.</title>
        <authorList>
            <person name="Sipos G."/>
            <person name="Prasanna A.N."/>
            <person name="Walter M.C."/>
            <person name="O'Connor E."/>
            <person name="Balint B."/>
            <person name="Krizsan K."/>
            <person name="Kiss B."/>
            <person name="Hess J."/>
            <person name="Varga T."/>
            <person name="Slot J."/>
            <person name="Riley R."/>
            <person name="Boka B."/>
            <person name="Rigling D."/>
            <person name="Barry K."/>
            <person name="Lee J."/>
            <person name="Mihaltcheva S."/>
            <person name="LaButti K."/>
            <person name="Lipzen A."/>
            <person name="Waldron R."/>
            <person name="Moloney N.M."/>
            <person name="Sperisen C."/>
            <person name="Kredics L."/>
            <person name="Vagvoelgyi C."/>
            <person name="Patrignani A."/>
            <person name="Fitzpatrick D."/>
            <person name="Nagy I."/>
            <person name="Doyle S."/>
            <person name="Anderson J.B."/>
            <person name="Grigoriev I.V."/>
            <person name="Gueldener U."/>
            <person name="Muensterkoetter M."/>
            <person name="Nagy L.G."/>
        </authorList>
    </citation>
    <scope>NUCLEOTIDE SEQUENCE [LARGE SCALE GENOMIC DNA]</scope>
    <source>
        <strain evidence="2">C18/9</strain>
    </source>
</reference>
<evidence type="ECO:0000313" key="2">
    <source>
        <dbReference type="Proteomes" id="UP000219338"/>
    </source>
</evidence>
<sequence>MKFSVFGQQHFITEAPQLLSAINLSGISVQTLDRLSKRPQHLADWRFSKMDVGMFIVHLSTNRLNLFPKTRTSHAWFINFYT</sequence>
<accession>A0A284S4E0</accession>
<protein>
    <submittedName>
        <fullName evidence="1">Uncharacterized protein</fullName>
    </submittedName>
</protein>
<proteinExistence type="predicted"/>
<organism evidence="1 2">
    <name type="scientific">Armillaria ostoyae</name>
    <name type="common">Armillaria root rot fungus</name>
    <dbReference type="NCBI Taxonomy" id="47428"/>
    <lineage>
        <taxon>Eukaryota</taxon>
        <taxon>Fungi</taxon>
        <taxon>Dikarya</taxon>
        <taxon>Basidiomycota</taxon>
        <taxon>Agaricomycotina</taxon>
        <taxon>Agaricomycetes</taxon>
        <taxon>Agaricomycetidae</taxon>
        <taxon>Agaricales</taxon>
        <taxon>Marasmiineae</taxon>
        <taxon>Physalacriaceae</taxon>
        <taxon>Armillaria</taxon>
    </lineage>
</organism>
<gene>
    <name evidence="1" type="ORF">ARMOST_19341</name>
</gene>
<dbReference type="AlphaFoldDB" id="A0A284S4E0"/>
<dbReference type="Proteomes" id="UP000219338">
    <property type="component" value="Unassembled WGS sequence"/>
</dbReference>
<name>A0A284S4E0_ARMOS</name>
<evidence type="ECO:0000313" key="1">
    <source>
        <dbReference type="EMBL" id="SJL15836.1"/>
    </source>
</evidence>
<keyword evidence="2" id="KW-1185">Reference proteome</keyword>
<dbReference type="EMBL" id="FUEG01000031">
    <property type="protein sequence ID" value="SJL15836.1"/>
    <property type="molecule type" value="Genomic_DNA"/>
</dbReference>